<feature type="region of interest" description="Disordered" evidence="1">
    <location>
        <begin position="1"/>
        <end position="63"/>
    </location>
</feature>
<feature type="transmembrane region" description="Helical" evidence="2">
    <location>
        <begin position="112"/>
        <end position="135"/>
    </location>
</feature>
<evidence type="ECO:0000256" key="1">
    <source>
        <dbReference type="SAM" id="MobiDB-lite"/>
    </source>
</evidence>
<sequence length="146" mass="15574">MSTDDQPPQAWNDPYNSPGGSAGAPPPGWDPYGQYGGGRQPYDAGPSPYSYGYGPPSTPQRSLSGSTIAALVCNIMAVTGCCNVLAIPGIVTSVMAISRNSTDPERAKTLTVWSWTILGVTFAIWIIFFAVLIIIDANSPDYYDDY</sequence>
<keyword evidence="2" id="KW-0812">Transmembrane</keyword>
<evidence type="ECO:0000256" key="2">
    <source>
        <dbReference type="SAM" id="Phobius"/>
    </source>
</evidence>
<keyword evidence="2" id="KW-1133">Transmembrane helix</keyword>
<evidence type="ECO:0000313" key="3">
    <source>
        <dbReference type="EMBL" id="MFD0856095.1"/>
    </source>
</evidence>
<keyword evidence="4" id="KW-1185">Reference proteome</keyword>
<gene>
    <name evidence="3" type="ORF">ACFQ07_27905</name>
</gene>
<proteinExistence type="predicted"/>
<reference evidence="4" key="1">
    <citation type="journal article" date="2019" name="Int. J. Syst. Evol. Microbiol.">
        <title>The Global Catalogue of Microorganisms (GCM) 10K type strain sequencing project: providing services to taxonomists for standard genome sequencing and annotation.</title>
        <authorList>
            <consortium name="The Broad Institute Genomics Platform"/>
            <consortium name="The Broad Institute Genome Sequencing Center for Infectious Disease"/>
            <person name="Wu L."/>
            <person name="Ma J."/>
        </authorList>
    </citation>
    <scope>NUCLEOTIDE SEQUENCE [LARGE SCALE GENOMIC DNA]</scope>
    <source>
        <strain evidence="4">JCM 31696</strain>
    </source>
</reference>
<dbReference type="EMBL" id="JBHTIR010003955">
    <property type="protein sequence ID" value="MFD0856095.1"/>
    <property type="molecule type" value="Genomic_DNA"/>
</dbReference>
<evidence type="ECO:0000313" key="4">
    <source>
        <dbReference type="Proteomes" id="UP001597083"/>
    </source>
</evidence>
<protein>
    <submittedName>
        <fullName evidence="3">DUF4190 domain-containing protein</fullName>
    </submittedName>
</protein>
<accession>A0ABW3CQA3</accession>
<dbReference type="Proteomes" id="UP001597083">
    <property type="component" value="Unassembled WGS sequence"/>
</dbReference>
<feature type="transmembrane region" description="Helical" evidence="2">
    <location>
        <begin position="68"/>
        <end position="91"/>
    </location>
</feature>
<comment type="caution">
    <text evidence="3">The sequence shown here is derived from an EMBL/GenBank/DDBJ whole genome shotgun (WGS) entry which is preliminary data.</text>
</comment>
<keyword evidence="2" id="KW-0472">Membrane</keyword>
<name>A0ABW3CQA3_9ACTN</name>
<feature type="compositionally biased region" description="Low complexity" evidence="1">
    <location>
        <begin position="40"/>
        <end position="55"/>
    </location>
</feature>
<organism evidence="3 4">
    <name type="scientific">Actinomadura adrarensis</name>
    <dbReference type="NCBI Taxonomy" id="1819600"/>
    <lineage>
        <taxon>Bacteria</taxon>
        <taxon>Bacillati</taxon>
        <taxon>Actinomycetota</taxon>
        <taxon>Actinomycetes</taxon>
        <taxon>Streptosporangiales</taxon>
        <taxon>Thermomonosporaceae</taxon>
        <taxon>Actinomadura</taxon>
    </lineage>
</organism>